<gene>
    <name evidence="2" type="ORF">SanaruYs_10660</name>
</gene>
<organism evidence="2 3">
    <name type="scientific">Chryseotalea sanaruensis</name>
    <dbReference type="NCBI Taxonomy" id="2482724"/>
    <lineage>
        <taxon>Bacteria</taxon>
        <taxon>Pseudomonadati</taxon>
        <taxon>Bacteroidota</taxon>
        <taxon>Cytophagia</taxon>
        <taxon>Cytophagales</taxon>
        <taxon>Chryseotaleaceae</taxon>
        <taxon>Chryseotalea</taxon>
    </lineage>
</organism>
<comment type="caution">
    <text evidence="2">The sequence shown here is derived from an EMBL/GenBank/DDBJ whole genome shotgun (WGS) entry which is preliminary data.</text>
</comment>
<evidence type="ECO:0000313" key="2">
    <source>
        <dbReference type="EMBL" id="GCC50847.1"/>
    </source>
</evidence>
<evidence type="ECO:0000256" key="1">
    <source>
        <dbReference type="SAM" id="MobiDB-lite"/>
    </source>
</evidence>
<accession>A0A401U7J1</accession>
<dbReference type="RefSeq" id="WP_127121507.1">
    <property type="nucleotide sequence ID" value="NZ_BHXQ01000002.1"/>
</dbReference>
<reference evidence="2 3" key="1">
    <citation type="submission" date="2018-11" db="EMBL/GenBank/DDBJ databases">
        <title>Chryseotalea sanarue gen. nov., sp., nov., a member of the family Cytophagaceae, isolated from a brackish lake in Hamamatsu Japan.</title>
        <authorList>
            <person name="Maejima Y."/>
            <person name="Iino T."/>
            <person name="Muraguchi Y."/>
            <person name="Fukuda K."/>
            <person name="Ohkuma M."/>
            <person name="Moriuchi R."/>
            <person name="Dohra H."/>
            <person name="Kimbara K."/>
            <person name="Shintani M."/>
        </authorList>
    </citation>
    <scope>NUCLEOTIDE SEQUENCE [LARGE SCALE GENOMIC DNA]</scope>
    <source>
        <strain evidence="2 3">Ys</strain>
    </source>
</reference>
<feature type="compositionally biased region" description="Basic and acidic residues" evidence="1">
    <location>
        <begin position="53"/>
        <end position="62"/>
    </location>
</feature>
<evidence type="ECO:0008006" key="4">
    <source>
        <dbReference type="Google" id="ProtNLM"/>
    </source>
</evidence>
<sequence length="72" mass="8255">MFKFLIICVLVGYVLYKIASSIKVFVHTNNYQRPPQYKPPGSNVNIETPPPSKKNDGKDFKGGEYVDYEEIK</sequence>
<dbReference type="AlphaFoldDB" id="A0A401U7J1"/>
<keyword evidence="3" id="KW-1185">Reference proteome</keyword>
<evidence type="ECO:0000313" key="3">
    <source>
        <dbReference type="Proteomes" id="UP000288227"/>
    </source>
</evidence>
<feature type="region of interest" description="Disordered" evidence="1">
    <location>
        <begin position="33"/>
        <end position="62"/>
    </location>
</feature>
<protein>
    <recommendedName>
        <fullName evidence="4">DUF4834 domain-containing protein</fullName>
    </recommendedName>
</protein>
<dbReference type="OrthoDB" id="840298at2"/>
<proteinExistence type="predicted"/>
<dbReference type="Proteomes" id="UP000288227">
    <property type="component" value="Unassembled WGS sequence"/>
</dbReference>
<dbReference type="EMBL" id="BHXQ01000002">
    <property type="protein sequence ID" value="GCC50847.1"/>
    <property type="molecule type" value="Genomic_DNA"/>
</dbReference>
<name>A0A401U7J1_9BACT</name>